<dbReference type="Proteomes" id="UP000243459">
    <property type="component" value="Chromosome 5"/>
</dbReference>
<accession>A0A5P1ES60</accession>
<dbReference type="AlphaFoldDB" id="A0A5P1ES60"/>
<proteinExistence type="predicted"/>
<name>A0A5P1ES60_ASPOF</name>
<sequence length="152" mass="16077">MATRGNNIMWERGFSVKCRRLGDLSLSRFRSSPGRVECGVRRRTATKVSGSQGEVGSEHGGDGLGGIGEFKGCLGGGRGAYRRHEQGREREGSGGWKGRGGWGEARAAAGGGQKSGVWALCSGTLWPAADRSRTIRAWLRREGGGGERDLGA</sequence>
<protein>
    <submittedName>
        <fullName evidence="2">Uncharacterized protein</fullName>
    </submittedName>
</protein>
<keyword evidence="3" id="KW-1185">Reference proteome</keyword>
<feature type="compositionally biased region" description="Gly residues" evidence="1">
    <location>
        <begin position="93"/>
        <end position="113"/>
    </location>
</feature>
<feature type="region of interest" description="Disordered" evidence="1">
    <location>
        <begin position="81"/>
        <end position="113"/>
    </location>
</feature>
<evidence type="ECO:0000313" key="3">
    <source>
        <dbReference type="Proteomes" id="UP000243459"/>
    </source>
</evidence>
<dbReference type="Gramene" id="ONK68634">
    <property type="protein sequence ID" value="ONK68634"/>
    <property type="gene ID" value="A4U43_C05F14180"/>
</dbReference>
<dbReference type="EMBL" id="CM007385">
    <property type="protein sequence ID" value="ONK68634.1"/>
    <property type="molecule type" value="Genomic_DNA"/>
</dbReference>
<reference evidence="3" key="1">
    <citation type="journal article" date="2017" name="Nat. Commun.">
        <title>The asparagus genome sheds light on the origin and evolution of a young Y chromosome.</title>
        <authorList>
            <person name="Harkess A."/>
            <person name="Zhou J."/>
            <person name="Xu C."/>
            <person name="Bowers J.E."/>
            <person name="Van der Hulst R."/>
            <person name="Ayyampalayam S."/>
            <person name="Mercati F."/>
            <person name="Riccardi P."/>
            <person name="McKain M.R."/>
            <person name="Kakrana A."/>
            <person name="Tang H."/>
            <person name="Ray J."/>
            <person name="Groenendijk J."/>
            <person name="Arikit S."/>
            <person name="Mathioni S.M."/>
            <person name="Nakano M."/>
            <person name="Shan H."/>
            <person name="Telgmann-Rauber A."/>
            <person name="Kanno A."/>
            <person name="Yue Z."/>
            <person name="Chen H."/>
            <person name="Li W."/>
            <person name="Chen Y."/>
            <person name="Xu X."/>
            <person name="Zhang Y."/>
            <person name="Luo S."/>
            <person name="Chen H."/>
            <person name="Gao J."/>
            <person name="Mao Z."/>
            <person name="Pires J.C."/>
            <person name="Luo M."/>
            <person name="Kudrna D."/>
            <person name="Wing R.A."/>
            <person name="Meyers B.C."/>
            <person name="Yi K."/>
            <person name="Kong H."/>
            <person name="Lavrijsen P."/>
            <person name="Sunseri F."/>
            <person name="Falavigna A."/>
            <person name="Ye Y."/>
            <person name="Leebens-Mack J.H."/>
            <person name="Chen G."/>
        </authorList>
    </citation>
    <scope>NUCLEOTIDE SEQUENCE [LARGE SCALE GENOMIC DNA]</scope>
    <source>
        <strain evidence="3">cv. DH0086</strain>
    </source>
</reference>
<gene>
    <name evidence="2" type="ORF">A4U43_C05F14180</name>
</gene>
<organism evidence="2 3">
    <name type="scientific">Asparagus officinalis</name>
    <name type="common">Garden asparagus</name>
    <dbReference type="NCBI Taxonomy" id="4686"/>
    <lineage>
        <taxon>Eukaryota</taxon>
        <taxon>Viridiplantae</taxon>
        <taxon>Streptophyta</taxon>
        <taxon>Embryophyta</taxon>
        <taxon>Tracheophyta</taxon>
        <taxon>Spermatophyta</taxon>
        <taxon>Magnoliopsida</taxon>
        <taxon>Liliopsida</taxon>
        <taxon>Asparagales</taxon>
        <taxon>Asparagaceae</taxon>
        <taxon>Asparagoideae</taxon>
        <taxon>Asparagus</taxon>
    </lineage>
</organism>
<evidence type="ECO:0000313" key="2">
    <source>
        <dbReference type="EMBL" id="ONK68634.1"/>
    </source>
</evidence>
<feature type="compositionally biased region" description="Basic and acidic residues" evidence="1">
    <location>
        <begin position="82"/>
        <end position="92"/>
    </location>
</feature>
<evidence type="ECO:0000256" key="1">
    <source>
        <dbReference type="SAM" id="MobiDB-lite"/>
    </source>
</evidence>